<sequence length="61" mass="6908">MKVGLHRVLELNVSEAKCKRSKKEILETLDDSCVHSYNKLKDYATELCNPGSDIVIDLSKE</sequence>
<dbReference type="EMBL" id="JBANQN010000007">
    <property type="protein sequence ID" value="KAK6784091.1"/>
    <property type="molecule type" value="Genomic_DNA"/>
</dbReference>
<keyword evidence="2" id="KW-1185">Reference proteome</keyword>
<protein>
    <submittedName>
        <fullName evidence="1">Uncharacterized protein</fullName>
    </submittedName>
</protein>
<reference evidence="1 2" key="1">
    <citation type="submission" date="2024-02" db="EMBL/GenBank/DDBJ databases">
        <title>de novo genome assembly of Solanum bulbocastanum strain 11H21.</title>
        <authorList>
            <person name="Hosaka A.J."/>
        </authorList>
    </citation>
    <scope>NUCLEOTIDE SEQUENCE [LARGE SCALE GENOMIC DNA]</scope>
    <source>
        <tissue evidence="1">Young leaves</tissue>
    </source>
</reference>
<evidence type="ECO:0000313" key="2">
    <source>
        <dbReference type="Proteomes" id="UP001371456"/>
    </source>
</evidence>
<proteinExistence type="predicted"/>
<evidence type="ECO:0000313" key="1">
    <source>
        <dbReference type="EMBL" id="KAK6784091.1"/>
    </source>
</evidence>
<gene>
    <name evidence="1" type="ORF">RDI58_017545</name>
</gene>
<dbReference type="AlphaFoldDB" id="A0AAN8YA28"/>
<organism evidence="1 2">
    <name type="scientific">Solanum bulbocastanum</name>
    <name type="common">Wild potato</name>
    <dbReference type="NCBI Taxonomy" id="147425"/>
    <lineage>
        <taxon>Eukaryota</taxon>
        <taxon>Viridiplantae</taxon>
        <taxon>Streptophyta</taxon>
        <taxon>Embryophyta</taxon>
        <taxon>Tracheophyta</taxon>
        <taxon>Spermatophyta</taxon>
        <taxon>Magnoliopsida</taxon>
        <taxon>eudicotyledons</taxon>
        <taxon>Gunneridae</taxon>
        <taxon>Pentapetalae</taxon>
        <taxon>asterids</taxon>
        <taxon>lamiids</taxon>
        <taxon>Solanales</taxon>
        <taxon>Solanaceae</taxon>
        <taxon>Solanoideae</taxon>
        <taxon>Solaneae</taxon>
        <taxon>Solanum</taxon>
    </lineage>
</organism>
<dbReference type="Proteomes" id="UP001371456">
    <property type="component" value="Unassembled WGS sequence"/>
</dbReference>
<name>A0AAN8YA28_SOLBU</name>
<comment type="caution">
    <text evidence="1">The sequence shown here is derived from an EMBL/GenBank/DDBJ whole genome shotgun (WGS) entry which is preliminary data.</text>
</comment>
<accession>A0AAN8YA28</accession>